<evidence type="ECO:0000259" key="3">
    <source>
        <dbReference type="Pfam" id="PF02541"/>
    </source>
</evidence>
<dbReference type="STRING" id="683150.G205_16267"/>
<feature type="domain" description="Ppx/GppA phosphatase N-terminal" evidence="3">
    <location>
        <begin position="27"/>
        <end position="305"/>
    </location>
</feature>
<evidence type="ECO:0000256" key="1">
    <source>
        <dbReference type="ARBA" id="ARBA00007125"/>
    </source>
</evidence>
<dbReference type="RefSeq" id="WP_133348878.1">
    <property type="nucleotide sequence ID" value="NZ_JBEPNJ010000019.1"/>
</dbReference>
<name>A0A4R5XYZ9_9MICC</name>
<dbReference type="CDD" id="cd24056">
    <property type="entry name" value="ASKHA_NBD_MtPPX1-like"/>
    <property type="match status" value="1"/>
</dbReference>
<proteinExistence type="inferred from homology"/>
<protein>
    <submittedName>
        <fullName evidence="4">Ppx/GppA family phosphatase</fullName>
    </submittedName>
</protein>
<dbReference type="FunFam" id="3.30.420.150:FF:000006">
    <property type="entry name" value="Ppx/GppA family phosphatase"/>
    <property type="match status" value="1"/>
</dbReference>
<sequence length="331" mass="35957">MRLGVLDIGSNTVHLLLVDAHPGARPVPFASHKRPLSLVQYLEPDGSISDAGQHELTEFVLEAWEFAARHKAEDLLAFCTSAIREATNGPEVLARVKHETTVTLQELSGSEEASMTFFAVRRWHGWGAGPILNLDIGGGSFEMAFGQDELPELATSVPLGASRLTRDWLPDDPPTAKSVKELRRYIRATLKPAVREFDGLGRANVVAGTSKTFRSLARIAGAAPSDAGPYVKRELNATDLGIWAQRISAMKAEDRLHLPGVSEARAHQLLAGALVAEAALELFKFKKLRICPWALREGLILRRLDQLVFDGPLEPAPHITPPQAAGVAAIQ</sequence>
<dbReference type="Pfam" id="PF02541">
    <property type="entry name" value="Ppx-GppA"/>
    <property type="match status" value="1"/>
</dbReference>
<accession>A0A4R5XYZ9</accession>
<gene>
    <name evidence="4" type="ORF">E2R57_10555</name>
</gene>
<dbReference type="OrthoDB" id="9793035at2"/>
<dbReference type="PANTHER" id="PTHR30005:SF0">
    <property type="entry name" value="RETROGRADE REGULATION PROTEIN 2"/>
    <property type="match status" value="1"/>
</dbReference>
<evidence type="ECO:0000313" key="4">
    <source>
        <dbReference type="EMBL" id="TDL37191.1"/>
    </source>
</evidence>
<evidence type="ECO:0000313" key="5">
    <source>
        <dbReference type="Proteomes" id="UP000294621"/>
    </source>
</evidence>
<dbReference type="AlphaFoldDB" id="A0A4R5XYZ9"/>
<dbReference type="InterPro" id="IPR003695">
    <property type="entry name" value="Ppx_GppA_N"/>
</dbReference>
<reference evidence="4 5" key="1">
    <citation type="submission" date="2019-03" db="EMBL/GenBank/DDBJ databases">
        <title>Genome Sequencing and Assembly of Various Microbes Isolated from Partially Reclaimed Soil and Acid Mine Drainage (AMD) Site.</title>
        <authorList>
            <person name="Steinbock B."/>
            <person name="Bechtold R."/>
            <person name="Sevigny J.L."/>
            <person name="Thomas D."/>
            <person name="Cuthill L.R."/>
            <person name="Aveiro Johannsen E.J."/>
            <person name="Thomas K."/>
            <person name="Ghosh A."/>
        </authorList>
    </citation>
    <scope>NUCLEOTIDE SEQUENCE [LARGE SCALE GENOMIC DNA]</scope>
    <source>
        <strain evidence="4 5">S-A1</strain>
    </source>
</reference>
<comment type="caution">
    <text evidence="4">The sequence shown here is derived from an EMBL/GenBank/DDBJ whole genome shotgun (WGS) entry which is preliminary data.</text>
</comment>
<dbReference type="GO" id="GO:0016462">
    <property type="term" value="F:pyrophosphatase activity"/>
    <property type="evidence" value="ECO:0007669"/>
    <property type="project" value="TreeGrafter"/>
</dbReference>
<dbReference type="InterPro" id="IPR050273">
    <property type="entry name" value="GppA/Ppx_hydrolase"/>
</dbReference>
<evidence type="ECO:0000256" key="2">
    <source>
        <dbReference type="ARBA" id="ARBA00022801"/>
    </source>
</evidence>
<dbReference type="EMBL" id="SMZQ01000005">
    <property type="protein sequence ID" value="TDL37191.1"/>
    <property type="molecule type" value="Genomic_DNA"/>
</dbReference>
<comment type="similarity">
    <text evidence="1">Belongs to the GppA/Ppx family.</text>
</comment>
<dbReference type="SUPFAM" id="SSF53067">
    <property type="entry name" value="Actin-like ATPase domain"/>
    <property type="match status" value="2"/>
</dbReference>
<organism evidence="4 5">
    <name type="scientific">Arthrobacter nitrophenolicus</name>
    <dbReference type="NCBI Taxonomy" id="683150"/>
    <lineage>
        <taxon>Bacteria</taxon>
        <taxon>Bacillati</taxon>
        <taxon>Actinomycetota</taxon>
        <taxon>Actinomycetes</taxon>
        <taxon>Micrococcales</taxon>
        <taxon>Micrococcaceae</taxon>
        <taxon>Arthrobacter</taxon>
    </lineage>
</organism>
<dbReference type="Gene3D" id="3.30.420.40">
    <property type="match status" value="1"/>
</dbReference>
<keyword evidence="2" id="KW-0378">Hydrolase</keyword>
<dbReference type="InterPro" id="IPR043129">
    <property type="entry name" value="ATPase_NBD"/>
</dbReference>
<dbReference type="Proteomes" id="UP000294621">
    <property type="component" value="Unassembled WGS sequence"/>
</dbReference>
<dbReference type="Gene3D" id="3.30.420.150">
    <property type="entry name" value="Exopolyphosphatase. Domain 2"/>
    <property type="match status" value="1"/>
</dbReference>
<dbReference type="PANTHER" id="PTHR30005">
    <property type="entry name" value="EXOPOLYPHOSPHATASE"/>
    <property type="match status" value="1"/>
</dbReference>